<name>A0AAD6MMM8_9ROSI</name>
<sequence>MALLWELSPHLWFSKPHEDKTQNEQINSVARASIEAEHDPTY</sequence>
<dbReference type="EMBL" id="JAQIZT010000008">
    <property type="protein sequence ID" value="KAJ6987390.1"/>
    <property type="molecule type" value="Genomic_DNA"/>
</dbReference>
<gene>
    <name evidence="1" type="ORF">NC653_020600</name>
</gene>
<proteinExistence type="predicted"/>
<protein>
    <submittedName>
        <fullName evidence="1">Uncharacterized protein</fullName>
    </submittedName>
</protein>
<keyword evidence="2" id="KW-1185">Reference proteome</keyword>
<reference evidence="1" key="1">
    <citation type="journal article" date="2023" name="Mol. Ecol. Resour.">
        <title>Chromosome-level genome assembly of a triploid poplar Populus alba 'Berolinensis'.</title>
        <authorList>
            <person name="Chen S."/>
            <person name="Yu Y."/>
            <person name="Wang X."/>
            <person name="Wang S."/>
            <person name="Zhang T."/>
            <person name="Zhou Y."/>
            <person name="He R."/>
            <person name="Meng N."/>
            <person name="Wang Y."/>
            <person name="Liu W."/>
            <person name="Liu Z."/>
            <person name="Liu J."/>
            <person name="Guo Q."/>
            <person name="Huang H."/>
            <person name="Sederoff R.R."/>
            <person name="Wang G."/>
            <person name="Qu G."/>
            <person name="Chen S."/>
        </authorList>
    </citation>
    <scope>NUCLEOTIDE SEQUENCE</scope>
    <source>
        <strain evidence="1">SC-2020</strain>
    </source>
</reference>
<evidence type="ECO:0000313" key="2">
    <source>
        <dbReference type="Proteomes" id="UP001164929"/>
    </source>
</evidence>
<accession>A0AAD6MMM8</accession>
<organism evidence="1 2">
    <name type="scientific">Populus alba x Populus x berolinensis</name>
    <dbReference type="NCBI Taxonomy" id="444605"/>
    <lineage>
        <taxon>Eukaryota</taxon>
        <taxon>Viridiplantae</taxon>
        <taxon>Streptophyta</taxon>
        <taxon>Embryophyta</taxon>
        <taxon>Tracheophyta</taxon>
        <taxon>Spermatophyta</taxon>
        <taxon>Magnoliopsida</taxon>
        <taxon>eudicotyledons</taxon>
        <taxon>Gunneridae</taxon>
        <taxon>Pentapetalae</taxon>
        <taxon>rosids</taxon>
        <taxon>fabids</taxon>
        <taxon>Malpighiales</taxon>
        <taxon>Salicaceae</taxon>
        <taxon>Saliceae</taxon>
        <taxon>Populus</taxon>
    </lineage>
</organism>
<dbReference type="AlphaFoldDB" id="A0AAD6MMM8"/>
<evidence type="ECO:0000313" key="1">
    <source>
        <dbReference type="EMBL" id="KAJ6987390.1"/>
    </source>
</evidence>
<comment type="caution">
    <text evidence="1">The sequence shown here is derived from an EMBL/GenBank/DDBJ whole genome shotgun (WGS) entry which is preliminary data.</text>
</comment>
<dbReference type="Proteomes" id="UP001164929">
    <property type="component" value="Chromosome 8"/>
</dbReference>